<dbReference type="Pfam" id="PF23195">
    <property type="entry name" value="UBQLN1"/>
    <property type="match status" value="1"/>
</dbReference>
<evidence type="ECO:0000259" key="2">
    <source>
        <dbReference type="PROSITE" id="PS50030"/>
    </source>
</evidence>
<dbReference type="PANTHER" id="PTHR10677:SF3">
    <property type="entry name" value="FI07626P-RELATED"/>
    <property type="match status" value="1"/>
</dbReference>
<gene>
    <name evidence="3" type="primary">UBQLN1</name>
</gene>
<dbReference type="SUPFAM" id="SSF46934">
    <property type="entry name" value="UBA-like"/>
    <property type="match status" value="1"/>
</dbReference>
<feature type="compositionally biased region" description="Polar residues" evidence="1">
    <location>
        <begin position="182"/>
        <end position="197"/>
    </location>
</feature>
<dbReference type="GeneTree" id="ENSGT00940000156437"/>
<name>A0A3Q1JYY9_ANATE</name>
<dbReference type="FunFam" id="1.10.260.100:FF:000001">
    <property type="entry name" value="Ubiquilin 1"/>
    <property type="match status" value="1"/>
</dbReference>
<evidence type="ECO:0000256" key="1">
    <source>
        <dbReference type="SAM" id="MobiDB-lite"/>
    </source>
</evidence>
<sequence length="429" mass="46982">YSPAAPASDPASETTQSELTAVFGHSHDIATPSPTSPLCLGKNCTTQELSLSRISYHVNISSLHVSCLLYLVAGLDSLGLTNSGPGIFAALQHQMEKQLQADPEVMRGVLSSPFVQSTLSASSPQLTRQLILSNPQIQQLLETNPEVGDMLNNTDAITQVLQLVRNPDMIEEVIRNEHRALDSSQSEQENPETLTNESDGDAFSNCWAVFSNHAVLCLGSHNHVGMKNYCCCCYETWTQATINHPLFSGNPQLQHQMRQQLPLFLQQMQSPELLSALLNPRAMEAVLQIQQGLQTLATEAPALIPLCVKTDSTLQPRHLFRFIIWILNILTELENGGTSVNAAPKLASDSVLDNQSGSGSHVATVTEQQQQFVQQMLQTLANTNNREAEFQEAMEQLSSMGFRDRQANLQALIRTGGDVTTAIQQLLSL</sequence>
<dbReference type="Pfam" id="PF00627">
    <property type="entry name" value="UBA"/>
    <property type="match status" value="1"/>
</dbReference>
<proteinExistence type="predicted"/>
<dbReference type="AlphaFoldDB" id="A0A3Q1JYY9"/>
<dbReference type="GO" id="GO:0031593">
    <property type="term" value="F:polyubiquitin modification-dependent protein binding"/>
    <property type="evidence" value="ECO:0007669"/>
    <property type="project" value="TreeGrafter"/>
</dbReference>
<dbReference type="GO" id="GO:0006511">
    <property type="term" value="P:ubiquitin-dependent protein catabolic process"/>
    <property type="evidence" value="ECO:0007669"/>
    <property type="project" value="TreeGrafter"/>
</dbReference>
<dbReference type="InterPro" id="IPR009060">
    <property type="entry name" value="UBA-like_sf"/>
</dbReference>
<dbReference type="CDD" id="cd14399">
    <property type="entry name" value="UBA_PLICs"/>
    <property type="match status" value="1"/>
</dbReference>
<accession>A0A3Q1JYY9</accession>
<reference evidence="3" key="3">
    <citation type="submission" date="2025-09" db="UniProtKB">
        <authorList>
            <consortium name="Ensembl"/>
        </authorList>
    </citation>
    <scope>IDENTIFICATION</scope>
</reference>
<dbReference type="InParanoid" id="A0A3Q1JYY9"/>
<evidence type="ECO:0000313" key="4">
    <source>
        <dbReference type="Proteomes" id="UP000265040"/>
    </source>
</evidence>
<dbReference type="PROSITE" id="PS50030">
    <property type="entry name" value="UBA"/>
    <property type="match status" value="1"/>
</dbReference>
<organism evidence="3 4">
    <name type="scientific">Anabas testudineus</name>
    <name type="common">Climbing perch</name>
    <name type="synonym">Anthias testudineus</name>
    <dbReference type="NCBI Taxonomy" id="64144"/>
    <lineage>
        <taxon>Eukaryota</taxon>
        <taxon>Metazoa</taxon>
        <taxon>Chordata</taxon>
        <taxon>Craniata</taxon>
        <taxon>Vertebrata</taxon>
        <taxon>Euteleostomi</taxon>
        <taxon>Actinopterygii</taxon>
        <taxon>Neopterygii</taxon>
        <taxon>Teleostei</taxon>
        <taxon>Neoteleostei</taxon>
        <taxon>Acanthomorphata</taxon>
        <taxon>Anabantaria</taxon>
        <taxon>Anabantiformes</taxon>
        <taxon>Anabantoidei</taxon>
        <taxon>Anabantidae</taxon>
        <taxon>Anabas</taxon>
    </lineage>
</organism>
<reference evidence="3" key="1">
    <citation type="submission" date="2021-04" db="EMBL/GenBank/DDBJ databases">
        <authorList>
            <consortium name="Wellcome Sanger Institute Data Sharing"/>
        </authorList>
    </citation>
    <scope>NUCLEOTIDE SEQUENCE [LARGE SCALE GENOMIC DNA]</scope>
</reference>
<reference evidence="3" key="2">
    <citation type="submission" date="2025-08" db="UniProtKB">
        <authorList>
            <consortium name="Ensembl"/>
        </authorList>
    </citation>
    <scope>IDENTIFICATION</scope>
</reference>
<feature type="domain" description="UBA" evidence="2">
    <location>
        <begin position="388"/>
        <end position="429"/>
    </location>
</feature>
<dbReference type="InterPro" id="IPR015940">
    <property type="entry name" value="UBA"/>
</dbReference>
<dbReference type="Ensembl" id="ENSATET00000021795.2">
    <property type="protein sequence ID" value="ENSATEP00000021436.2"/>
    <property type="gene ID" value="ENSATEG00000014854.3"/>
</dbReference>
<evidence type="ECO:0000313" key="3">
    <source>
        <dbReference type="Ensembl" id="ENSATEP00000021436.2"/>
    </source>
</evidence>
<dbReference type="SMART" id="SM00727">
    <property type="entry name" value="STI1"/>
    <property type="match status" value="3"/>
</dbReference>
<dbReference type="Gene3D" id="1.10.260.100">
    <property type="match status" value="1"/>
</dbReference>
<dbReference type="InterPro" id="IPR015496">
    <property type="entry name" value="Ubiquilin"/>
</dbReference>
<protein>
    <recommendedName>
        <fullName evidence="2">UBA domain-containing protein</fullName>
    </recommendedName>
</protein>
<feature type="region of interest" description="Disordered" evidence="1">
    <location>
        <begin position="178"/>
        <end position="197"/>
    </location>
</feature>
<dbReference type="SMART" id="SM00165">
    <property type="entry name" value="UBA"/>
    <property type="match status" value="1"/>
</dbReference>
<dbReference type="PANTHER" id="PTHR10677">
    <property type="entry name" value="UBIQUILIN"/>
    <property type="match status" value="1"/>
</dbReference>
<dbReference type="STRING" id="64144.ENSATEP00000021436"/>
<dbReference type="GO" id="GO:0005829">
    <property type="term" value="C:cytosol"/>
    <property type="evidence" value="ECO:0007669"/>
    <property type="project" value="TreeGrafter"/>
</dbReference>
<dbReference type="Proteomes" id="UP000265040">
    <property type="component" value="Chromosome 9"/>
</dbReference>
<dbReference type="InterPro" id="IPR006636">
    <property type="entry name" value="STI1_HS-bd"/>
</dbReference>
<dbReference type="Gene3D" id="1.10.8.10">
    <property type="entry name" value="DNA helicase RuvA subunit, C-terminal domain"/>
    <property type="match status" value="1"/>
</dbReference>
<dbReference type="OrthoDB" id="9450922at2759"/>
<keyword evidence="4" id="KW-1185">Reference proteome</keyword>